<evidence type="ECO:0000256" key="1">
    <source>
        <dbReference type="ARBA" id="ARBA00004167"/>
    </source>
</evidence>
<evidence type="ECO:0000259" key="7">
    <source>
        <dbReference type="PROSITE" id="PS50004"/>
    </source>
</evidence>
<name>F1KQL6_ASCSU</name>
<dbReference type="SMART" id="SM00693">
    <property type="entry name" value="DysFN"/>
    <property type="match status" value="2"/>
</dbReference>
<sequence>MERIVVDSPKDNIKESFEVRVHVIGAEIQQHGLTEREINVSLRVYLAGQCRSVLTHSGTATPRWNETLSFTVEKELIDLRETELEFKMYGVGGLFRRDRLWGSFVCDLYTIYRSDGHCIVRKWFPLTSALSSKERSAENDYEGMSDLCGFLKMSVCVRRLHHADANIDISFFEDTTDDEREMVFTESLLHHTMTVRVYKLCQLDPGIIHYDHPHTYLIVQVQVGKEEAYTHAVKATSESVSVSVNEEIYLRLLWPTVARKVIFRILGKNRSEALAEAVLNLKQCQGDDECGRCLPLFGPAFVNFHRIEEPGEPSAAVHFVGRALVEFDCAEGDRVRDRCSIPDEEAKYADYIQGRCEYVLLCSFSDANYIHPMFRKKNINFNISLGPFGNTAYSTTISAHRTISATPAYSGMKYYGIAWGNQKPVCEIQCAWENIERRIGRCNAVQHIANMVDRLVNAAVRETGGCGAVASHICDALHRSSFLLDFIIESMLMYTSWLVKLDRRTRERLSFAANTRLDSARMMLIKSKACEAQATFRRLRFRFGGTRSIIEIALDRLRDAAHVLNLLALDSQMSIPHVLVTMNNGSETLAYAKVPITEIFYSGDKNLKGTYCGYTRAVAMEQICIKANENKHSDMVCIISTRMWFGRATHRIKFERAIRPGRIRYVAEVFENQTLNSDGNWKHVEGNWYSDESGTTKLVKGLDHILPPPHWVFTDDTFVPALCHQMWVGMDAGHDHFYDELFEIQELNDFKWQFLNFTGRRGDVIPEGLDLEPPPGWEWRGKWVVDRTRLTDPEGWVYSTQNNFDEDIIDTLDYVEHTEDRFRCRRLKRQRVIIADLTRLIGPGRNSDSPCWEYARTLYDPLHWQQKPDDKFRRRLMRREMKPPSIEGYSLRRNIGIRIQQDKGREDASRNAEVESVEHEDETEGRKTARRSKNGKDSDETNEDCDKRESAGIDKGNRRTDCLPAGVYEVYDEASVWELRASILWGRDLLLDGAKSRRPFVRVVFRNRCIETAVVTSYVSPIWMETLVFYPVLLCGSVRNLRTNPPPIIVEVRSDELDKSEPFLGRFITMPSTCCTHHGRPPAIWFPLQFPDGATRGALLASFELFLHDRNQECSVPPRPANKNLLSSRYSADSSICPLFGQYTVHILCLGIRDYVSCSRLSAMQRAYVEVRIGDRVGRTDAIQQLKLNPNFARPVLTLDSVALPRRLCYAPPLTFSLHQLSPFPFASAVAVCEVTSFAKYLRKVPQEYEGEDVGWRNFDRVLRDEEAIEARMEFCAKEESNSIIDWWSKYYASIGDKRRAPGFDESGIQKLTVLESSLEDARNYHAFSDFIDTFTFVEPPSGKSEIRISPTSRDKLRARIYIQEKRDKSSQSYKCNAPPLEIFPDSTPCLLRVYVVRAFNLVSRRGDGTCDPYISVRCGNHKANTKKEVRIKDLNPIFGRLIEMKVDIPRDKKLIISVLDKHRILPDCEIGHTGGRSGKAFVYAV</sequence>
<proteinExistence type="evidence at transcript level"/>
<dbReference type="Pfam" id="PF08150">
    <property type="entry name" value="FerB"/>
    <property type="match status" value="1"/>
</dbReference>
<feature type="domain" description="C2" evidence="7">
    <location>
        <begin position="959"/>
        <end position="1086"/>
    </location>
</feature>
<evidence type="ECO:0000256" key="4">
    <source>
        <dbReference type="ARBA" id="ARBA00022989"/>
    </source>
</evidence>
<dbReference type="InterPro" id="IPR000008">
    <property type="entry name" value="C2_dom"/>
</dbReference>
<accession>F1KQL6</accession>
<dbReference type="SMART" id="SM00239">
    <property type="entry name" value="C2"/>
    <property type="match status" value="3"/>
</dbReference>
<dbReference type="Gene3D" id="2.60.40.150">
    <property type="entry name" value="C2 domain"/>
    <property type="match status" value="3"/>
</dbReference>
<feature type="compositionally biased region" description="Basic and acidic residues" evidence="6">
    <location>
        <begin position="900"/>
        <end position="917"/>
    </location>
</feature>
<comment type="subcellular location">
    <subcellularLocation>
        <location evidence="1">Membrane</location>
        <topology evidence="1">Single-pass membrane protein</topology>
    </subcellularLocation>
</comment>
<keyword evidence="4" id="KW-1133">Transmembrane helix</keyword>
<keyword evidence="3" id="KW-0677">Repeat</keyword>
<dbReference type="InterPro" id="IPR006614">
    <property type="entry name" value="Peroxin/Ferlin"/>
</dbReference>
<evidence type="ECO:0000256" key="6">
    <source>
        <dbReference type="SAM" id="MobiDB-lite"/>
    </source>
</evidence>
<dbReference type="GO" id="GO:0007009">
    <property type="term" value="P:plasma membrane organization"/>
    <property type="evidence" value="ECO:0007669"/>
    <property type="project" value="TreeGrafter"/>
</dbReference>
<dbReference type="GO" id="GO:0016020">
    <property type="term" value="C:membrane"/>
    <property type="evidence" value="ECO:0007669"/>
    <property type="project" value="UniProtKB-SubCell"/>
</dbReference>
<evidence type="ECO:0000256" key="3">
    <source>
        <dbReference type="ARBA" id="ARBA00022737"/>
    </source>
</evidence>
<dbReference type="InterPro" id="IPR035892">
    <property type="entry name" value="C2_domain_sf"/>
</dbReference>
<dbReference type="InterPro" id="IPR037721">
    <property type="entry name" value="Ferlin"/>
</dbReference>
<dbReference type="PROSITE" id="PS50004">
    <property type="entry name" value="C2"/>
    <property type="match status" value="3"/>
</dbReference>
<feature type="domain" description="C2" evidence="7">
    <location>
        <begin position="1"/>
        <end position="124"/>
    </location>
</feature>
<reference evidence="8" key="1">
    <citation type="journal article" date="2011" name="Genome Res.">
        <title>Deep small RNA sequencing from the nematode Ascaris reveals conservation, functional diversification, and novel developmental profiles.</title>
        <authorList>
            <person name="Wang J."/>
            <person name="Czech B."/>
            <person name="Crunk A."/>
            <person name="Wallace A."/>
            <person name="Mitreva M."/>
            <person name="Hannon G.J."/>
            <person name="Davis R.E."/>
        </authorList>
    </citation>
    <scope>NUCLEOTIDE SEQUENCE</scope>
</reference>
<keyword evidence="5" id="KW-0472">Membrane</keyword>
<organism evidence="8">
    <name type="scientific">Ascaris suum</name>
    <name type="common">Pig roundworm</name>
    <name type="synonym">Ascaris lumbricoides</name>
    <dbReference type="NCBI Taxonomy" id="6253"/>
    <lineage>
        <taxon>Eukaryota</taxon>
        <taxon>Metazoa</taxon>
        <taxon>Ecdysozoa</taxon>
        <taxon>Nematoda</taxon>
        <taxon>Chromadorea</taxon>
        <taxon>Rhabditida</taxon>
        <taxon>Spirurina</taxon>
        <taxon>Ascaridomorpha</taxon>
        <taxon>Ascaridoidea</taxon>
        <taxon>Ascarididae</taxon>
        <taxon>Ascaris</taxon>
    </lineage>
</organism>
<dbReference type="GO" id="GO:0061025">
    <property type="term" value="P:membrane fusion"/>
    <property type="evidence" value="ECO:0007669"/>
    <property type="project" value="TreeGrafter"/>
</dbReference>
<protein>
    <submittedName>
        <fullName evidence="8">Myoferlin</fullName>
    </submittedName>
</protein>
<evidence type="ECO:0000256" key="2">
    <source>
        <dbReference type="ARBA" id="ARBA00022692"/>
    </source>
</evidence>
<dbReference type="InterPro" id="IPR012968">
    <property type="entry name" value="FerIin_dom"/>
</dbReference>
<feature type="domain" description="C2" evidence="7">
    <location>
        <begin position="1375"/>
        <end position="1486"/>
    </location>
</feature>
<dbReference type="PANTHER" id="PTHR12546:SF33">
    <property type="entry name" value="SPERM VESICLE FUSION PROTEIN FER-1"/>
    <property type="match status" value="1"/>
</dbReference>
<feature type="region of interest" description="Disordered" evidence="6">
    <location>
        <begin position="900"/>
        <end position="956"/>
    </location>
</feature>
<dbReference type="InterPro" id="IPR012561">
    <property type="entry name" value="Ferlin_B-domain"/>
</dbReference>
<feature type="compositionally biased region" description="Basic and acidic residues" evidence="6">
    <location>
        <begin position="934"/>
        <end position="956"/>
    </location>
</feature>
<dbReference type="SMART" id="SM01201">
    <property type="entry name" value="FerB"/>
    <property type="match status" value="1"/>
</dbReference>
<evidence type="ECO:0000313" key="8">
    <source>
        <dbReference type="EMBL" id="ADY40170.1"/>
    </source>
</evidence>
<dbReference type="PANTHER" id="PTHR12546">
    <property type="entry name" value="FER-1-LIKE"/>
    <property type="match status" value="1"/>
</dbReference>
<keyword evidence="2" id="KW-0812">Transmembrane</keyword>
<dbReference type="SMART" id="SM01202">
    <property type="entry name" value="FerI"/>
    <property type="match status" value="1"/>
</dbReference>
<evidence type="ECO:0000256" key="5">
    <source>
        <dbReference type="ARBA" id="ARBA00023136"/>
    </source>
</evidence>
<dbReference type="SUPFAM" id="SSF49562">
    <property type="entry name" value="C2 domain (Calcium/lipid-binding domain, CaLB)"/>
    <property type="match status" value="3"/>
</dbReference>
<dbReference type="EMBL" id="JI164282">
    <property type="protein sequence ID" value="ADY40170.1"/>
    <property type="molecule type" value="mRNA"/>
</dbReference>
<dbReference type="Pfam" id="PF00168">
    <property type="entry name" value="C2"/>
    <property type="match status" value="3"/>
</dbReference>